<reference evidence="1 2" key="1">
    <citation type="journal article" date="2020" name="Biotechnol. Biofuels">
        <title>New insights from the biogas microbiome by comprehensive genome-resolved metagenomics of nearly 1600 species originating from multiple anaerobic digesters.</title>
        <authorList>
            <person name="Campanaro S."/>
            <person name="Treu L."/>
            <person name="Rodriguez-R L.M."/>
            <person name="Kovalovszki A."/>
            <person name="Ziels R.M."/>
            <person name="Maus I."/>
            <person name="Zhu X."/>
            <person name="Kougias P.G."/>
            <person name="Basile A."/>
            <person name="Luo G."/>
            <person name="Schluter A."/>
            <person name="Konstantinidis K.T."/>
            <person name="Angelidaki I."/>
        </authorList>
    </citation>
    <scope>NUCLEOTIDE SEQUENCE [LARGE SCALE GENOMIC DNA]</scope>
    <source>
        <strain evidence="1">AS27yjCOA_202</strain>
    </source>
</reference>
<feature type="non-terminal residue" evidence="1">
    <location>
        <position position="238"/>
    </location>
</feature>
<proteinExistence type="predicted"/>
<evidence type="ECO:0000313" key="1">
    <source>
        <dbReference type="EMBL" id="NMB91219.1"/>
    </source>
</evidence>
<comment type="caution">
    <text evidence="1">The sequence shown here is derived from an EMBL/GenBank/DDBJ whole genome shotgun (WGS) entry which is preliminary data.</text>
</comment>
<dbReference type="Pfam" id="PF03237">
    <property type="entry name" value="Terminase_6N"/>
    <property type="match status" value="1"/>
</dbReference>
<evidence type="ECO:0000313" key="2">
    <source>
        <dbReference type="Proteomes" id="UP000590542"/>
    </source>
</evidence>
<dbReference type="InterPro" id="IPR027417">
    <property type="entry name" value="P-loop_NTPase"/>
</dbReference>
<sequence length="238" mass="27960">MKQNYSLEGLDPRFLNDLYLFYQFFVANEKFGSERKPARHIKELTRHLMKLKLGQLDKHLCVSMPPRHSKSSAITIAYPLWLIFQDPNLNILIISNTGTLAEKFGLELREFVKQWGPYFNVYLADEKQSSTWLMFCDKNKKLYNGSIRLTGAKGGITGFDADYLIIDDPYKGEEEEFTPTALQKKIDWYLTVVDQRIEPKTKFLILHTRWHSQDLIGYFKENLQDDFIFIEFPAIKED</sequence>
<dbReference type="AlphaFoldDB" id="A0A7X9E677"/>
<dbReference type="Gene3D" id="3.40.50.300">
    <property type="entry name" value="P-loop containing nucleotide triphosphate hydrolases"/>
    <property type="match status" value="1"/>
</dbReference>
<evidence type="ECO:0008006" key="3">
    <source>
        <dbReference type="Google" id="ProtNLM"/>
    </source>
</evidence>
<organism evidence="1 2">
    <name type="scientific">candidate division WWE3 bacterium</name>
    <dbReference type="NCBI Taxonomy" id="2053526"/>
    <lineage>
        <taxon>Bacteria</taxon>
        <taxon>Katanobacteria</taxon>
    </lineage>
</organism>
<dbReference type="Proteomes" id="UP000590542">
    <property type="component" value="Unassembled WGS sequence"/>
</dbReference>
<protein>
    <recommendedName>
        <fullName evidence="3">Terminase</fullName>
    </recommendedName>
</protein>
<name>A0A7X9E677_UNCKA</name>
<gene>
    <name evidence="1" type="ORF">GYA37_00015</name>
</gene>
<accession>A0A7X9E677</accession>
<dbReference type="EMBL" id="JAAZNV010000001">
    <property type="protein sequence ID" value="NMB91219.1"/>
    <property type="molecule type" value="Genomic_DNA"/>
</dbReference>